<keyword evidence="4" id="KW-0004">4Fe-4S</keyword>
<dbReference type="AlphaFoldDB" id="A0A1W1HBG8"/>
<evidence type="ECO:0000313" key="13">
    <source>
        <dbReference type="Proteomes" id="UP000191931"/>
    </source>
</evidence>
<gene>
    <name evidence="12" type="primary">pflC</name>
    <name evidence="12" type="ORF">MTBBW1_20038</name>
</gene>
<dbReference type="InterPro" id="IPR017900">
    <property type="entry name" value="4Fe4S_Fe_S_CS"/>
</dbReference>
<dbReference type="PROSITE" id="PS51379">
    <property type="entry name" value="4FE4S_FER_2"/>
    <property type="match status" value="2"/>
</dbReference>
<dbReference type="SFLD" id="SFLDG01118">
    <property type="entry name" value="activating_enzymes__group_2"/>
    <property type="match status" value="1"/>
</dbReference>
<evidence type="ECO:0000256" key="4">
    <source>
        <dbReference type="ARBA" id="ARBA00022485"/>
    </source>
</evidence>
<organism evidence="12 13">
    <name type="scientific">Desulfamplus magnetovallimortis</name>
    <dbReference type="NCBI Taxonomy" id="1246637"/>
    <lineage>
        <taxon>Bacteria</taxon>
        <taxon>Pseudomonadati</taxon>
        <taxon>Thermodesulfobacteriota</taxon>
        <taxon>Desulfobacteria</taxon>
        <taxon>Desulfobacterales</taxon>
        <taxon>Desulfobacteraceae</taxon>
        <taxon>Desulfamplus</taxon>
    </lineage>
</organism>
<dbReference type="InterPro" id="IPR017896">
    <property type="entry name" value="4Fe4S_Fe-S-bd"/>
</dbReference>
<evidence type="ECO:0000256" key="1">
    <source>
        <dbReference type="ARBA" id="ARBA00001966"/>
    </source>
</evidence>
<dbReference type="GO" id="GO:0046872">
    <property type="term" value="F:metal ion binding"/>
    <property type="evidence" value="ECO:0007669"/>
    <property type="project" value="UniProtKB-KW"/>
</dbReference>
<dbReference type="PROSITE" id="PS51918">
    <property type="entry name" value="RADICAL_SAM"/>
    <property type="match status" value="1"/>
</dbReference>
<dbReference type="InterPro" id="IPR058240">
    <property type="entry name" value="rSAM_sf"/>
</dbReference>
<evidence type="ECO:0000256" key="5">
    <source>
        <dbReference type="ARBA" id="ARBA00022691"/>
    </source>
</evidence>
<evidence type="ECO:0000256" key="3">
    <source>
        <dbReference type="ARBA" id="ARBA00011245"/>
    </source>
</evidence>
<dbReference type="NCBIfam" id="TIGR02494">
    <property type="entry name" value="PFLE_PFLC"/>
    <property type="match status" value="1"/>
</dbReference>
<evidence type="ECO:0000259" key="11">
    <source>
        <dbReference type="PROSITE" id="PS51918"/>
    </source>
</evidence>
<evidence type="ECO:0000259" key="10">
    <source>
        <dbReference type="PROSITE" id="PS51379"/>
    </source>
</evidence>
<evidence type="ECO:0000256" key="9">
    <source>
        <dbReference type="ARBA" id="ARBA00023014"/>
    </source>
</evidence>
<keyword evidence="9" id="KW-0411">Iron-sulfur</keyword>
<comment type="cofactor">
    <cofactor evidence="1">
        <name>[4Fe-4S] cluster</name>
        <dbReference type="ChEBI" id="CHEBI:49883"/>
    </cofactor>
</comment>
<dbReference type="Pfam" id="PF00037">
    <property type="entry name" value="Fer4"/>
    <property type="match status" value="1"/>
</dbReference>
<dbReference type="SUPFAM" id="SSF102114">
    <property type="entry name" value="Radical SAM enzymes"/>
    <property type="match status" value="1"/>
</dbReference>
<dbReference type="Gene3D" id="3.20.20.70">
    <property type="entry name" value="Aldolase class I"/>
    <property type="match status" value="1"/>
</dbReference>
<dbReference type="PROSITE" id="PS01087">
    <property type="entry name" value="RADICAL_ACTIVATING"/>
    <property type="match status" value="1"/>
</dbReference>
<dbReference type="PIRSF" id="PIRSF000371">
    <property type="entry name" value="PFL_act_enz"/>
    <property type="match status" value="1"/>
</dbReference>
<dbReference type="Gene3D" id="3.30.70.20">
    <property type="match status" value="1"/>
</dbReference>
<evidence type="ECO:0000256" key="6">
    <source>
        <dbReference type="ARBA" id="ARBA00022723"/>
    </source>
</evidence>
<sequence>MAENVKCTIFDIKKYAIHDGPGIRTTLFFKGCPMSCIWCHNPEGISMLPEVVYDSSRCIGCGECVAICPEKALTIHSAFAMENSGNDTEDLTFFNETSDSVTEASAFVMKHSGSVTEGSVSVVKNKILCAFCGECVKRCPSTAQERVGKVFRVAELLQLIENDLPFYETSGGGVTFSGGEPLMQWKALLALLKGCKDLDIHTAVDTSGFASRDVIRRVAPYTDLFLFDLKIMDDNLHRKYTGVSNEMILSNLELLALLGASVIIRIPLIHKVNDDDKNLNACGSFLASLTGIKDVNLLPFHDFQKSKYKKFGITYRAENLSSPTESGIADAIKKLSSFGLNVNC</sequence>
<dbReference type="Proteomes" id="UP000191931">
    <property type="component" value="Unassembled WGS sequence"/>
</dbReference>
<proteinExistence type="inferred from homology"/>
<dbReference type="SUPFAM" id="SSF54862">
    <property type="entry name" value="4Fe-4S ferredoxins"/>
    <property type="match status" value="1"/>
</dbReference>
<dbReference type="Pfam" id="PF13353">
    <property type="entry name" value="Fer4_12"/>
    <property type="match status" value="1"/>
</dbReference>
<accession>A0A1W1HBG8</accession>
<evidence type="ECO:0000313" key="12">
    <source>
        <dbReference type="EMBL" id="SLM29841.1"/>
    </source>
</evidence>
<name>A0A1W1HBG8_9BACT</name>
<keyword evidence="6" id="KW-0479">Metal-binding</keyword>
<dbReference type="PROSITE" id="PS00198">
    <property type="entry name" value="4FE4S_FER_1"/>
    <property type="match status" value="2"/>
</dbReference>
<dbReference type="EC" id="1.97.1.4" evidence="12"/>
<dbReference type="InterPro" id="IPR034457">
    <property type="entry name" value="Organic_radical-activating"/>
</dbReference>
<feature type="domain" description="4Fe-4S ferredoxin-type" evidence="10">
    <location>
        <begin position="49"/>
        <end position="78"/>
    </location>
</feature>
<keyword evidence="13" id="KW-1185">Reference proteome</keyword>
<keyword evidence="5" id="KW-0949">S-adenosyl-L-methionine</keyword>
<dbReference type="SFLD" id="SFLDG01066">
    <property type="entry name" value="organic_radical-activating_enz"/>
    <property type="match status" value="1"/>
</dbReference>
<dbReference type="PANTHER" id="PTHR30352">
    <property type="entry name" value="PYRUVATE FORMATE-LYASE-ACTIVATING ENZYME"/>
    <property type="match status" value="1"/>
</dbReference>
<feature type="domain" description="4Fe-4S ferredoxin-type" evidence="10">
    <location>
        <begin position="118"/>
        <end position="149"/>
    </location>
</feature>
<comment type="similarity">
    <text evidence="2">Belongs to the organic radical-activating enzymes family.</text>
</comment>
<dbReference type="PANTHER" id="PTHR30352:SF4">
    <property type="entry name" value="PYRUVATE FORMATE-LYASE 2-ACTIVATING ENZYME"/>
    <property type="match status" value="1"/>
</dbReference>
<keyword evidence="8" id="KW-0408">Iron</keyword>
<reference evidence="12 13" key="1">
    <citation type="submission" date="2017-03" db="EMBL/GenBank/DDBJ databases">
        <authorList>
            <person name="Afonso C.L."/>
            <person name="Miller P.J."/>
            <person name="Scott M.A."/>
            <person name="Spackman E."/>
            <person name="Goraichik I."/>
            <person name="Dimitrov K.M."/>
            <person name="Suarez D.L."/>
            <person name="Swayne D.E."/>
        </authorList>
    </citation>
    <scope>NUCLEOTIDE SEQUENCE [LARGE SCALE GENOMIC DNA]</scope>
    <source>
        <strain evidence="12">PRJEB14757</strain>
    </source>
</reference>
<dbReference type="STRING" id="1246637.MTBBW1_20038"/>
<evidence type="ECO:0000256" key="2">
    <source>
        <dbReference type="ARBA" id="ARBA00009777"/>
    </source>
</evidence>
<comment type="subunit">
    <text evidence="3">Monomer.</text>
</comment>
<dbReference type="InterPro" id="IPR040074">
    <property type="entry name" value="BssD/PflA/YjjW"/>
</dbReference>
<dbReference type="GO" id="GO:0043365">
    <property type="term" value="F:[formate-C-acetyltransferase]-activating enzyme activity"/>
    <property type="evidence" value="ECO:0007669"/>
    <property type="project" value="UniProtKB-EC"/>
</dbReference>
<keyword evidence="7 12" id="KW-0560">Oxidoreductase</keyword>
<dbReference type="EMBL" id="FWEV01000112">
    <property type="protein sequence ID" value="SLM29841.1"/>
    <property type="molecule type" value="Genomic_DNA"/>
</dbReference>
<dbReference type="InterPro" id="IPR001989">
    <property type="entry name" value="Radical_activat_CS"/>
</dbReference>
<dbReference type="GO" id="GO:0051539">
    <property type="term" value="F:4 iron, 4 sulfur cluster binding"/>
    <property type="evidence" value="ECO:0007669"/>
    <property type="project" value="UniProtKB-KW"/>
</dbReference>
<dbReference type="InterPro" id="IPR012839">
    <property type="entry name" value="Organic_radical_activase"/>
</dbReference>
<evidence type="ECO:0000256" key="7">
    <source>
        <dbReference type="ARBA" id="ARBA00023002"/>
    </source>
</evidence>
<dbReference type="OrthoDB" id="9782387at2"/>
<dbReference type="InterPro" id="IPR013785">
    <property type="entry name" value="Aldolase_TIM"/>
</dbReference>
<dbReference type="Pfam" id="PF04055">
    <property type="entry name" value="Radical_SAM"/>
    <property type="match status" value="1"/>
</dbReference>
<dbReference type="SFLD" id="SFLDS00029">
    <property type="entry name" value="Radical_SAM"/>
    <property type="match status" value="1"/>
</dbReference>
<feature type="domain" description="Radical SAM core" evidence="11">
    <location>
        <begin position="18"/>
        <end position="344"/>
    </location>
</feature>
<protein>
    <submittedName>
        <fullName evidence="12">PflC2</fullName>
        <ecNumber evidence="12">1.97.1.4</ecNumber>
    </submittedName>
</protein>
<dbReference type="InterPro" id="IPR007197">
    <property type="entry name" value="rSAM"/>
</dbReference>
<dbReference type="RefSeq" id="WP_080797713.1">
    <property type="nucleotide sequence ID" value="NZ_LT828540.1"/>
</dbReference>
<evidence type="ECO:0000256" key="8">
    <source>
        <dbReference type="ARBA" id="ARBA00023004"/>
    </source>
</evidence>